<dbReference type="InterPro" id="IPR043502">
    <property type="entry name" value="DNA/RNA_pol_sf"/>
</dbReference>
<comment type="caution">
    <text evidence="2">The sequence shown here is derived from an EMBL/GenBank/DDBJ whole genome shotgun (WGS) entry which is preliminary data.</text>
</comment>
<evidence type="ECO:0000259" key="1">
    <source>
        <dbReference type="PROSITE" id="PS50878"/>
    </source>
</evidence>
<gene>
    <name evidence="2" type="ORF">H4Q32_021492</name>
</gene>
<dbReference type="InterPro" id="IPR000477">
    <property type="entry name" value="RT_dom"/>
</dbReference>
<dbReference type="Pfam" id="PF00078">
    <property type="entry name" value="RVT_1"/>
    <property type="match status" value="1"/>
</dbReference>
<dbReference type="Proteomes" id="UP000830375">
    <property type="component" value="Unassembled WGS sequence"/>
</dbReference>
<organism evidence="2 3">
    <name type="scientific">Labeo rohita</name>
    <name type="common">Indian major carp</name>
    <name type="synonym">Cyprinus rohita</name>
    <dbReference type="NCBI Taxonomy" id="84645"/>
    <lineage>
        <taxon>Eukaryota</taxon>
        <taxon>Metazoa</taxon>
        <taxon>Chordata</taxon>
        <taxon>Craniata</taxon>
        <taxon>Vertebrata</taxon>
        <taxon>Euteleostomi</taxon>
        <taxon>Actinopterygii</taxon>
        <taxon>Neopterygii</taxon>
        <taxon>Teleostei</taxon>
        <taxon>Ostariophysi</taxon>
        <taxon>Cypriniformes</taxon>
        <taxon>Cyprinidae</taxon>
        <taxon>Labeoninae</taxon>
        <taxon>Labeonini</taxon>
        <taxon>Labeo</taxon>
    </lineage>
</organism>
<dbReference type="SUPFAM" id="SSF56672">
    <property type="entry name" value="DNA/RNA polymerases"/>
    <property type="match status" value="1"/>
</dbReference>
<feature type="domain" description="Reverse transcriptase" evidence="1">
    <location>
        <begin position="1"/>
        <end position="193"/>
    </location>
</feature>
<dbReference type="EMBL" id="JACTAM010000004">
    <property type="protein sequence ID" value="KAI2665263.1"/>
    <property type="molecule type" value="Genomic_DNA"/>
</dbReference>
<keyword evidence="2" id="KW-0808">Transferase</keyword>
<keyword evidence="3" id="KW-1185">Reference proteome</keyword>
<dbReference type="PANTHER" id="PTHR33332">
    <property type="entry name" value="REVERSE TRANSCRIPTASE DOMAIN-CONTAINING PROTEIN"/>
    <property type="match status" value="1"/>
</dbReference>
<dbReference type="PROSITE" id="PS50878">
    <property type="entry name" value="RT_POL"/>
    <property type="match status" value="1"/>
</dbReference>
<sequence>MVPSPHSLDYWAFFQHDNEDINSPKSLKPCRLLIVLDLSGAFDTVNHQILLPPLSSMGITGILLCWFESHLTGRSFRVAHQLVTGVPQGSVLGPLLFSIYTTTLGPIMQTHGFSYHYYADDTQLYLSFQPDDPMVAARISGCLADISAWMKKYHQQLNLVKTELLVPAAPTLQHDFTIQLGTSSLVKNLGVIFDDKMTVKDFCKNCSILQVCIAQHQEDQCLPNGAYNFLPRPLSFLG</sequence>
<evidence type="ECO:0000313" key="2">
    <source>
        <dbReference type="EMBL" id="KAI2665263.1"/>
    </source>
</evidence>
<name>A0ABQ8MTP9_LABRO</name>
<evidence type="ECO:0000313" key="3">
    <source>
        <dbReference type="Proteomes" id="UP000830375"/>
    </source>
</evidence>
<keyword evidence="2" id="KW-0695">RNA-directed DNA polymerase</keyword>
<accession>A0ABQ8MTP9</accession>
<reference evidence="2 3" key="1">
    <citation type="submission" date="2022-01" db="EMBL/GenBank/DDBJ databases">
        <title>A high-quality chromosome-level genome assembly of rohu carp, Labeo rohita.</title>
        <authorList>
            <person name="Arick M.A. II"/>
            <person name="Hsu C.-Y."/>
            <person name="Magbanua Z."/>
            <person name="Pechanova O."/>
            <person name="Grover C."/>
            <person name="Miller E."/>
            <person name="Thrash A."/>
            <person name="Ezzel L."/>
            <person name="Alam S."/>
            <person name="Benzie J."/>
            <person name="Hamilton M."/>
            <person name="Karsi A."/>
            <person name="Lawrence M.L."/>
            <person name="Peterson D.G."/>
        </authorList>
    </citation>
    <scope>NUCLEOTIDE SEQUENCE [LARGE SCALE GENOMIC DNA]</scope>
    <source>
        <strain evidence="3">BAU-BD-2019</strain>
        <tissue evidence="2">Blood</tissue>
    </source>
</reference>
<proteinExistence type="predicted"/>
<dbReference type="GO" id="GO:0003964">
    <property type="term" value="F:RNA-directed DNA polymerase activity"/>
    <property type="evidence" value="ECO:0007669"/>
    <property type="project" value="UniProtKB-KW"/>
</dbReference>
<protein>
    <submittedName>
        <fullName evidence="2">RNA-directed DNA polymerase from transposon BS</fullName>
    </submittedName>
</protein>
<keyword evidence="2" id="KW-0548">Nucleotidyltransferase</keyword>